<evidence type="ECO:0000313" key="1">
    <source>
        <dbReference type="EMBL" id="RUP44128.1"/>
    </source>
</evidence>
<gene>
    <name evidence="1" type="ORF">BC936DRAFT_149901</name>
</gene>
<protein>
    <submittedName>
        <fullName evidence="1">Uncharacterized protein</fullName>
    </submittedName>
</protein>
<sequence>MSILLNVVLAFTEGVPQLDGFVAGGGDDLAVISRKRDRENIVGVAYEATGRGAVVQVPEA</sequence>
<accession>A0A433CZY2</accession>
<reference evidence="1 2" key="1">
    <citation type="journal article" date="2018" name="New Phytol.">
        <title>Phylogenomics of Endogonaceae and evolution of mycorrhizas within Mucoromycota.</title>
        <authorList>
            <person name="Chang Y."/>
            <person name="Desiro A."/>
            <person name="Na H."/>
            <person name="Sandor L."/>
            <person name="Lipzen A."/>
            <person name="Clum A."/>
            <person name="Barry K."/>
            <person name="Grigoriev I.V."/>
            <person name="Martin F.M."/>
            <person name="Stajich J.E."/>
            <person name="Smith M.E."/>
            <person name="Bonito G."/>
            <person name="Spatafora J.W."/>
        </authorList>
    </citation>
    <scope>NUCLEOTIDE SEQUENCE [LARGE SCALE GENOMIC DNA]</scope>
    <source>
        <strain evidence="1 2">GMNB39</strain>
    </source>
</reference>
<dbReference type="Proteomes" id="UP000268093">
    <property type="component" value="Unassembled WGS sequence"/>
</dbReference>
<name>A0A433CZY2_9FUNG</name>
<comment type="caution">
    <text evidence="1">The sequence shown here is derived from an EMBL/GenBank/DDBJ whole genome shotgun (WGS) entry which is preliminary data.</text>
</comment>
<keyword evidence="2" id="KW-1185">Reference proteome</keyword>
<evidence type="ECO:0000313" key="2">
    <source>
        <dbReference type="Proteomes" id="UP000268093"/>
    </source>
</evidence>
<organism evidence="1 2">
    <name type="scientific">Jimgerdemannia flammicorona</name>
    <dbReference type="NCBI Taxonomy" id="994334"/>
    <lineage>
        <taxon>Eukaryota</taxon>
        <taxon>Fungi</taxon>
        <taxon>Fungi incertae sedis</taxon>
        <taxon>Mucoromycota</taxon>
        <taxon>Mucoromycotina</taxon>
        <taxon>Endogonomycetes</taxon>
        <taxon>Endogonales</taxon>
        <taxon>Endogonaceae</taxon>
        <taxon>Jimgerdemannia</taxon>
    </lineage>
</organism>
<dbReference type="EMBL" id="RBNI01009552">
    <property type="protein sequence ID" value="RUP44128.1"/>
    <property type="molecule type" value="Genomic_DNA"/>
</dbReference>
<proteinExistence type="predicted"/>